<feature type="domain" description="AraC effector-binding" evidence="1">
    <location>
        <begin position="1"/>
        <end position="154"/>
    </location>
</feature>
<evidence type="ECO:0000313" key="3">
    <source>
        <dbReference type="Proteomes" id="UP000609346"/>
    </source>
</evidence>
<sequence>MNVQIAIHDELTLLGISTETTDTSVSASLQLARALYKRMNDIPDRNNDKLFIVSLFSEDYMPGRAYMLFAGFESDGSVTQPPEGMITQKIQAHQYAVITHNGSLQTSNNSVITFRNQWLSRSDYAEAASYHFQIVDSNDIEKPSPAIDIWFPIQMKKEKQAAMPIALPSLKYDGGFIQVLWDYHEAATEWYSKHFIWTSGETHTSRTEKLTRHAFGTWIKSVLSENGPHPELADRGVDPNVRWCWDTKDIVEAHTYFQENHIRVSDIYLGPGNRYYFDLWTTYEGTRLTVCGYPELEQDYGARLCPGSVRIGVSNIEDAKQWYQKYTGMSVLEEHLEHGCVLMGLGVEHHPGTSLWWLETLPPNAYTRPINGTAAPYCVLHDKWAFQNYHQYLIESGVTVSSITGNLDGFARFHFFDPDGNRFNIQKY</sequence>
<dbReference type="InterPro" id="IPR029441">
    <property type="entry name" value="Cass2"/>
</dbReference>
<dbReference type="Pfam" id="PF00903">
    <property type="entry name" value="Glyoxalase"/>
    <property type="match status" value="1"/>
</dbReference>
<dbReference type="CDD" id="cd06587">
    <property type="entry name" value="VOC"/>
    <property type="match status" value="1"/>
</dbReference>
<accession>A0ABR8MPL0</accession>
<proteinExistence type="predicted"/>
<reference evidence="2 3" key="1">
    <citation type="submission" date="2020-09" db="EMBL/GenBank/DDBJ databases">
        <title>Paenibacillus sp. strain PR3 16S rRNA gene Genome sequencing and assembly.</title>
        <authorList>
            <person name="Kim J."/>
        </authorList>
    </citation>
    <scope>NUCLEOTIDE SEQUENCE [LARGE SCALE GENOMIC DNA]</scope>
    <source>
        <strain evidence="2 3">PR3</strain>
    </source>
</reference>
<evidence type="ECO:0000259" key="1">
    <source>
        <dbReference type="SMART" id="SM00871"/>
    </source>
</evidence>
<dbReference type="Gene3D" id="3.10.180.10">
    <property type="entry name" value="2,3-Dihydroxybiphenyl 1,2-Dioxygenase, domain 1"/>
    <property type="match status" value="1"/>
</dbReference>
<dbReference type="InterPro" id="IPR010499">
    <property type="entry name" value="AraC_E-bd"/>
</dbReference>
<dbReference type="InterPro" id="IPR004360">
    <property type="entry name" value="Glyas_Fos-R_dOase_dom"/>
</dbReference>
<dbReference type="RefSeq" id="WP_191201833.1">
    <property type="nucleotide sequence ID" value="NZ_JACXZA010000001.1"/>
</dbReference>
<comment type="caution">
    <text evidence="2">The sequence shown here is derived from an EMBL/GenBank/DDBJ whole genome shotgun (WGS) entry which is preliminary data.</text>
</comment>
<evidence type="ECO:0000313" key="2">
    <source>
        <dbReference type="EMBL" id="MBD3917545.1"/>
    </source>
</evidence>
<dbReference type="SUPFAM" id="SSF55136">
    <property type="entry name" value="Probable bacterial effector-binding domain"/>
    <property type="match status" value="1"/>
</dbReference>
<gene>
    <name evidence="2" type="ORF">H8B09_02165</name>
</gene>
<dbReference type="SMART" id="SM00871">
    <property type="entry name" value="AraC_E_bind"/>
    <property type="match status" value="1"/>
</dbReference>
<name>A0ABR8MPL0_9BACL</name>
<dbReference type="Pfam" id="PF14526">
    <property type="entry name" value="Cass2"/>
    <property type="match status" value="1"/>
</dbReference>
<protein>
    <submittedName>
        <fullName evidence="2">Effector binding domain-containing protein</fullName>
    </submittedName>
</protein>
<dbReference type="SUPFAM" id="SSF54593">
    <property type="entry name" value="Glyoxalase/Bleomycin resistance protein/Dihydroxybiphenyl dioxygenase"/>
    <property type="match status" value="1"/>
</dbReference>
<dbReference type="InterPro" id="IPR029068">
    <property type="entry name" value="Glyas_Bleomycin-R_OHBP_Dase"/>
</dbReference>
<dbReference type="Proteomes" id="UP000609346">
    <property type="component" value="Unassembled WGS sequence"/>
</dbReference>
<organism evidence="2 3">
    <name type="scientific">Paenibacillus terricola</name>
    <dbReference type="NCBI Taxonomy" id="2763503"/>
    <lineage>
        <taxon>Bacteria</taxon>
        <taxon>Bacillati</taxon>
        <taxon>Bacillota</taxon>
        <taxon>Bacilli</taxon>
        <taxon>Bacillales</taxon>
        <taxon>Paenibacillaceae</taxon>
        <taxon>Paenibacillus</taxon>
    </lineage>
</organism>
<dbReference type="EMBL" id="JACXZA010000001">
    <property type="protein sequence ID" value="MBD3917545.1"/>
    <property type="molecule type" value="Genomic_DNA"/>
</dbReference>
<keyword evidence="3" id="KW-1185">Reference proteome</keyword>
<dbReference type="InterPro" id="IPR011256">
    <property type="entry name" value="Reg_factor_effector_dom_sf"/>
</dbReference>
<dbReference type="Gene3D" id="3.20.80.10">
    <property type="entry name" value="Regulatory factor, effector binding domain"/>
    <property type="match status" value="1"/>
</dbReference>